<comment type="cofactor">
    <cofactor evidence="4">
        <name>Mg(2+)</name>
        <dbReference type="ChEBI" id="CHEBI:18420"/>
    </cofactor>
    <cofactor evidence="4">
        <name>Mn(2+)</name>
        <dbReference type="ChEBI" id="CHEBI:29035"/>
    </cofactor>
    <text evidence="4">Probably binds two magnesium or manganese ions per subunit.</text>
</comment>
<evidence type="ECO:0000256" key="1">
    <source>
        <dbReference type="ARBA" id="ARBA00022723"/>
    </source>
</evidence>
<dbReference type="InterPro" id="IPR004808">
    <property type="entry name" value="AP_endonuc_1"/>
</dbReference>
<reference evidence="6 7" key="1">
    <citation type="journal article" date="2020" name="Nature">
        <title>Six reference-quality genomes reveal evolution of bat adaptations.</title>
        <authorList>
            <person name="Jebb D."/>
            <person name="Huang Z."/>
            <person name="Pippel M."/>
            <person name="Hughes G.M."/>
            <person name="Lavrichenko K."/>
            <person name="Devanna P."/>
            <person name="Winkler S."/>
            <person name="Jermiin L.S."/>
            <person name="Skirmuntt E.C."/>
            <person name="Katzourakis A."/>
            <person name="Burkitt-Gray L."/>
            <person name="Ray D.A."/>
            <person name="Sullivan K.A.M."/>
            <person name="Roscito J.G."/>
            <person name="Kirilenko B.M."/>
            <person name="Davalos L.M."/>
            <person name="Corthals A.P."/>
            <person name="Power M.L."/>
            <person name="Jones G."/>
            <person name="Ransome R.D."/>
            <person name="Dechmann D.K.N."/>
            <person name="Locatelli A.G."/>
            <person name="Puechmaille S.J."/>
            <person name="Fedrigo O."/>
            <person name="Jarvis E.D."/>
            <person name="Hiller M."/>
            <person name="Vernes S.C."/>
            <person name="Myers E.W."/>
            <person name="Teeling E.C."/>
        </authorList>
    </citation>
    <scope>NUCLEOTIDE SEQUENCE [LARGE SCALE GENOMIC DNA]</scope>
    <source>
        <strain evidence="6">MRouAeg1</strain>
        <tissue evidence="6">Muscle</tissue>
    </source>
</reference>
<evidence type="ECO:0000256" key="5">
    <source>
        <dbReference type="PIRSR" id="PIRSR604808-3"/>
    </source>
</evidence>
<dbReference type="CDD" id="cd09076">
    <property type="entry name" value="L1-EN"/>
    <property type="match status" value="1"/>
</dbReference>
<name>A0A7J8EKR8_ROUAE</name>
<dbReference type="GO" id="GO:0008311">
    <property type="term" value="F:double-stranded DNA 3'-5' DNA exonuclease activity"/>
    <property type="evidence" value="ECO:0007669"/>
    <property type="project" value="TreeGrafter"/>
</dbReference>
<dbReference type="PANTHER" id="PTHR22748:SF23">
    <property type="entry name" value="EXODEOXYRIBONUCLEASE III"/>
    <property type="match status" value="1"/>
</dbReference>
<gene>
    <name evidence="6" type="ORF">HJG63_012485</name>
</gene>
<dbReference type="GO" id="GO:0005634">
    <property type="term" value="C:nucleus"/>
    <property type="evidence" value="ECO:0007669"/>
    <property type="project" value="TreeGrafter"/>
</dbReference>
<comment type="caution">
    <text evidence="6">The sequence shown here is derived from an EMBL/GenBank/DDBJ whole genome shotgun (WGS) entry which is preliminary data.</text>
</comment>
<keyword evidence="2" id="KW-0378">Hydrolase</keyword>
<evidence type="ECO:0000256" key="4">
    <source>
        <dbReference type="PIRSR" id="PIRSR604808-2"/>
    </source>
</evidence>
<organism evidence="6 7">
    <name type="scientific">Rousettus aegyptiacus</name>
    <name type="common">Egyptian fruit bat</name>
    <name type="synonym">Pteropus aegyptiacus</name>
    <dbReference type="NCBI Taxonomy" id="9407"/>
    <lineage>
        <taxon>Eukaryota</taxon>
        <taxon>Metazoa</taxon>
        <taxon>Chordata</taxon>
        <taxon>Craniata</taxon>
        <taxon>Vertebrata</taxon>
        <taxon>Euteleostomi</taxon>
        <taxon>Mammalia</taxon>
        <taxon>Eutheria</taxon>
        <taxon>Laurasiatheria</taxon>
        <taxon>Chiroptera</taxon>
        <taxon>Yinpterochiroptera</taxon>
        <taxon>Pteropodoidea</taxon>
        <taxon>Pteropodidae</taxon>
        <taxon>Rousettinae</taxon>
        <taxon>Rousettus</taxon>
    </lineage>
</organism>
<dbReference type="GO" id="GO:0003906">
    <property type="term" value="F:DNA-(apurinic or apyrimidinic site) endonuclease activity"/>
    <property type="evidence" value="ECO:0007669"/>
    <property type="project" value="TreeGrafter"/>
</dbReference>
<keyword evidence="7" id="KW-1185">Reference proteome</keyword>
<evidence type="ECO:0000256" key="3">
    <source>
        <dbReference type="ARBA" id="ARBA00022842"/>
    </source>
</evidence>
<feature type="binding site" evidence="4">
    <location>
        <position position="145"/>
    </location>
    <ligand>
        <name>Mg(2+)</name>
        <dbReference type="ChEBI" id="CHEBI:18420"/>
        <label>1</label>
    </ligand>
</feature>
<dbReference type="GO" id="GO:0008081">
    <property type="term" value="F:phosphoric diester hydrolase activity"/>
    <property type="evidence" value="ECO:0007669"/>
    <property type="project" value="TreeGrafter"/>
</dbReference>
<dbReference type="InterPro" id="IPR036691">
    <property type="entry name" value="Endo/exonu/phosph_ase_sf"/>
</dbReference>
<dbReference type="PANTHER" id="PTHR22748">
    <property type="entry name" value="AP ENDONUCLEASE"/>
    <property type="match status" value="1"/>
</dbReference>
<dbReference type="EMBL" id="JACASE010000009">
    <property type="protein sequence ID" value="KAF6435749.1"/>
    <property type="molecule type" value="Genomic_DNA"/>
</dbReference>
<dbReference type="GO" id="GO:0006284">
    <property type="term" value="P:base-excision repair"/>
    <property type="evidence" value="ECO:0007669"/>
    <property type="project" value="TreeGrafter"/>
</dbReference>
<sequence length="232" mass="26918">MAITRPHISIINLNVNALNSPIKRHEVAEWIKKQNPTIHCLQETLLRSKHKYRFKVKGWKMIFQANGIRRKARVVVLISDEIDFAIKKVKKDTEGHFIIIKCIMYQEDITLLNIYAPNQGAPKYVKQLLKELKGEIDQNTIVVEDLNTPLLDMDRLSKQKINTEITSSNDTLDQLDIINIYRAFHPKTAAYTFLYIHMEHSQGSTTYWVTEIASTKIRGLKSQQPYSLIIML</sequence>
<keyword evidence="4" id="KW-0464">Manganese</keyword>
<feature type="binding site" evidence="4">
    <location>
        <position position="43"/>
    </location>
    <ligand>
        <name>Mg(2+)</name>
        <dbReference type="ChEBI" id="CHEBI:18420"/>
        <label>1</label>
    </ligand>
</feature>
<feature type="binding site" evidence="4">
    <location>
        <position position="14"/>
    </location>
    <ligand>
        <name>Mg(2+)</name>
        <dbReference type="ChEBI" id="CHEBI:18420"/>
        <label>1</label>
    </ligand>
</feature>
<dbReference type="AlphaFoldDB" id="A0A7J8EKR8"/>
<proteinExistence type="predicted"/>
<dbReference type="SUPFAM" id="SSF56219">
    <property type="entry name" value="DNase I-like"/>
    <property type="match status" value="1"/>
</dbReference>
<dbReference type="Gene3D" id="3.60.10.10">
    <property type="entry name" value="Endonuclease/exonuclease/phosphatase"/>
    <property type="match status" value="1"/>
</dbReference>
<feature type="site" description="Transition state stabilizer" evidence="5">
    <location>
        <position position="147"/>
    </location>
</feature>
<feature type="binding site" evidence="4">
    <location>
        <position position="147"/>
    </location>
    <ligand>
        <name>Mg(2+)</name>
        <dbReference type="ChEBI" id="CHEBI:18420"/>
        <label>1</label>
    </ligand>
</feature>
<evidence type="ECO:0008006" key="8">
    <source>
        <dbReference type="Google" id="ProtNLM"/>
    </source>
</evidence>
<protein>
    <recommendedName>
        <fullName evidence="8">Endonuclease/exonuclease/phosphatase domain-containing protein</fullName>
    </recommendedName>
</protein>
<evidence type="ECO:0000313" key="7">
    <source>
        <dbReference type="Proteomes" id="UP000593571"/>
    </source>
</evidence>
<keyword evidence="3 4" id="KW-0460">Magnesium</keyword>
<evidence type="ECO:0000313" key="6">
    <source>
        <dbReference type="EMBL" id="KAF6435749.1"/>
    </source>
</evidence>
<accession>A0A7J8EKR8</accession>
<dbReference type="Proteomes" id="UP000593571">
    <property type="component" value="Unassembled WGS sequence"/>
</dbReference>
<dbReference type="GO" id="GO:0046872">
    <property type="term" value="F:metal ion binding"/>
    <property type="evidence" value="ECO:0007669"/>
    <property type="project" value="UniProtKB-KW"/>
</dbReference>
<evidence type="ECO:0000256" key="2">
    <source>
        <dbReference type="ARBA" id="ARBA00022801"/>
    </source>
</evidence>
<keyword evidence="1 4" id="KW-0479">Metal-binding</keyword>